<keyword evidence="3 9" id="KW-0812">Transmembrane</keyword>
<dbReference type="Pfam" id="PF00520">
    <property type="entry name" value="Ion_trans"/>
    <property type="match status" value="1"/>
</dbReference>
<keyword evidence="12" id="KW-1185">Reference proteome</keyword>
<dbReference type="InterPro" id="IPR002153">
    <property type="entry name" value="TRPC_channel"/>
</dbReference>
<keyword evidence="4 9" id="KW-1133">Transmembrane helix</keyword>
<feature type="region of interest" description="Disordered" evidence="8">
    <location>
        <begin position="233"/>
        <end position="255"/>
    </location>
</feature>
<keyword evidence="6 9" id="KW-0472">Membrane</keyword>
<keyword evidence="7" id="KW-0407">Ion channel</keyword>
<proteinExistence type="predicted"/>
<dbReference type="GO" id="GO:0005886">
    <property type="term" value="C:plasma membrane"/>
    <property type="evidence" value="ECO:0007669"/>
    <property type="project" value="TreeGrafter"/>
</dbReference>
<feature type="compositionally biased region" description="Basic and acidic residues" evidence="8">
    <location>
        <begin position="388"/>
        <end position="399"/>
    </location>
</feature>
<organism evidence="11 12">
    <name type="scientific">Nephila pilipes</name>
    <name type="common">Giant wood spider</name>
    <name type="synonym">Nephila maculata</name>
    <dbReference type="NCBI Taxonomy" id="299642"/>
    <lineage>
        <taxon>Eukaryota</taxon>
        <taxon>Metazoa</taxon>
        <taxon>Ecdysozoa</taxon>
        <taxon>Arthropoda</taxon>
        <taxon>Chelicerata</taxon>
        <taxon>Arachnida</taxon>
        <taxon>Araneae</taxon>
        <taxon>Araneomorphae</taxon>
        <taxon>Entelegynae</taxon>
        <taxon>Araneoidea</taxon>
        <taxon>Nephilidae</taxon>
        <taxon>Nephila</taxon>
    </lineage>
</organism>
<sequence length="507" mass="57019">MNQLLWYYSDMEKQVCFSNPDSITVQQGACHNWRRFSNLFESSQTLFWASFGLIDLDSFELTGIQTYTRFWGLLMFGSYCVINVVVLLNLLIAMMNHSYQMISEQADVEWKFARCKLWMSCFEDGATVPPPLNIVPTPKSVYYFLRWVFRKFHSNSRAARKEHLRTIRKRAKQASERDFQYQNIMRNLVRRYVTEEQRKADNQGVTEDDVNEIKQDISSFRYELTEILQNSGFNTSASKGQTQKSGGKKGRQKERRLMKGFDIGLVESSIQTTPEASVDDTNHNRHSPPGAKLAKIARLATRKKKQGRWGHLVEATRHARAAFSRSRSEDSLSSNGSRSNGSSCSSGTNGIERPHVDLPVIKRSLFARKLGNLALSTSKLRLAFMDSDKSGVEGPKNRVGDSSADRTQAQRTVSAPFGQWLSTSMDQLAKKASPSLNRQQCLNPARSLSPIPSCASSNVPTPRSSITGQQDPGSQKDSIPGSPAPHEQMGREYGIETVTYPSTAGWI</sequence>
<dbReference type="Proteomes" id="UP000887013">
    <property type="component" value="Unassembled WGS sequence"/>
</dbReference>
<dbReference type="CDD" id="cd23650">
    <property type="entry name" value="TRP_CaM_bind1"/>
    <property type="match status" value="1"/>
</dbReference>
<feature type="compositionally biased region" description="Basic residues" evidence="8">
    <location>
        <begin position="246"/>
        <end position="255"/>
    </location>
</feature>
<dbReference type="PANTHER" id="PTHR10117:SF54">
    <property type="entry name" value="TRANSIENT RECEPTOR POTENTIAL-GAMMA PROTEIN"/>
    <property type="match status" value="1"/>
</dbReference>
<evidence type="ECO:0000259" key="10">
    <source>
        <dbReference type="Pfam" id="PF00520"/>
    </source>
</evidence>
<evidence type="ECO:0000256" key="9">
    <source>
        <dbReference type="SAM" id="Phobius"/>
    </source>
</evidence>
<reference evidence="11" key="1">
    <citation type="submission" date="2020-08" db="EMBL/GenBank/DDBJ databases">
        <title>Multicomponent nature underlies the extraordinary mechanical properties of spider dragline silk.</title>
        <authorList>
            <person name="Kono N."/>
            <person name="Nakamura H."/>
            <person name="Mori M."/>
            <person name="Yoshida Y."/>
            <person name="Ohtoshi R."/>
            <person name="Malay A.D."/>
            <person name="Moran D.A.P."/>
            <person name="Tomita M."/>
            <person name="Numata K."/>
            <person name="Arakawa K."/>
        </authorList>
    </citation>
    <scope>NUCLEOTIDE SEQUENCE</scope>
</reference>
<comment type="caution">
    <text evidence="11">The sequence shown here is derived from an EMBL/GenBank/DDBJ whole genome shotgun (WGS) entry which is preliminary data.</text>
</comment>
<evidence type="ECO:0000256" key="7">
    <source>
        <dbReference type="ARBA" id="ARBA00023303"/>
    </source>
</evidence>
<keyword evidence="5" id="KW-0406">Ion transport</keyword>
<feature type="region of interest" description="Disordered" evidence="8">
    <location>
        <begin position="272"/>
        <end position="294"/>
    </location>
</feature>
<feature type="region of interest" description="Disordered" evidence="8">
    <location>
        <begin position="388"/>
        <end position="413"/>
    </location>
</feature>
<dbReference type="PANTHER" id="PTHR10117">
    <property type="entry name" value="TRANSIENT RECEPTOR POTENTIAL CHANNEL"/>
    <property type="match status" value="1"/>
</dbReference>
<gene>
    <name evidence="11" type="primary">Trpgamma</name>
    <name evidence="11" type="ORF">NPIL_56231</name>
</gene>
<evidence type="ECO:0000313" key="11">
    <source>
        <dbReference type="EMBL" id="GFT39724.1"/>
    </source>
</evidence>
<dbReference type="GO" id="GO:0051480">
    <property type="term" value="P:regulation of cytosolic calcium ion concentration"/>
    <property type="evidence" value="ECO:0007669"/>
    <property type="project" value="TreeGrafter"/>
</dbReference>
<dbReference type="PRINTS" id="PR01097">
    <property type="entry name" value="TRNSRECEPTRP"/>
</dbReference>
<dbReference type="InterPro" id="IPR005821">
    <property type="entry name" value="Ion_trans_dom"/>
</dbReference>
<keyword evidence="11" id="KW-0675">Receptor</keyword>
<keyword evidence="2" id="KW-0813">Transport</keyword>
<feature type="transmembrane region" description="Helical" evidence="9">
    <location>
        <begin position="70"/>
        <end position="92"/>
    </location>
</feature>
<feature type="region of interest" description="Disordered" evidence="8">
    <location>
        <begin position="320"/>
        <end position="353"/>
    </location>
</feature>
<dbReference type="EMBL" id="BMAW01109703">
    <property type="protein sequence ID" value="GFT39724.1"/>
    <property type="molecule type" value="Genomic_DNA"/>
</dbReference>
<feature type="region of interest" description="Disordered" evidence="8">
    <location>
        <begin position="443"/>
        <end position="494"/>
    </location>
</feature>
<name>A0A8X6TRK3_NEPPI</name>
<accession>A0A8X6TRK3</accession>
<feature type="compositionally biased region" description="Low complexity" evidence="8">
    <location>
        <begin position="236"/>
        <end position="245"/>
    </location>
</feature>
<evidence type="ECO:0000256" key="1">
    <source>
        <dbReference type="ARBA" id="ARBA00004141"/>
    </source>
</evidence>
<evidence type="ECO:0000256" key="5">
    <source>
        <dbReference type="ARBA" id="ARBA00023065"/>
    </source>
</evidence>
<comment type="subcellular location">
    <subcellularLocation>
        <location evidence="1">Membrane</location>
        <topology evidence="1">Multi-pass membrane protein</topology>
    </subcellularLocation>
</comment>
<dbReference type="GO" id="GO:0070679">
    <property type="term" value="F:inositol 1,4,5 trisphosphate binding"/>
    <property type="evidence" value="ECO:0007669"/>
    <property type="project" value="TreeGrafter"/>
</dbReference>
<feature type="compositionally biased region" description="Low complexity" evidence="8">
    <location>
        <begin position="321"/>
        <end position="349"/>
    </location>
</feature>
<evidence type="ECO:0000256" key="2">
    <source>
        <dbReference type="ARBA" id="ARBA00022448"/>
    </source>
</evidence>
<evidence type="ECO:0000256" key="4">
    <source>
        <dbReference type="ARBA" id="ARBA00022989"/>
    </source>
</evidence>
<evidence type="ECO:0000256" key="3">
    <source>
        <dbReference type="ARBA" id="ARBA00022692"/>
    </source>
</evidence>
<dbReference type="GO" id="GO:0034703">
    <property type="term" value="C:cation channel complex"/>
    <property type="evidence" value="ECO:0007669"/>
    <property type="project" value="TreeGrafter"/>
</dbReference>
<evidence type="ECO:0000256" key="8">
    <source>
        <dbReference type="SAM" id="MobiDB-lite"/>
    </source>
</evidence>
<protein>
    <submittedName>
        <fullName evidence="11">Transient receptor potential-gamma protein</fullName>
    </submittedName>
</protein>
<dbReference type="GO" id="GO:0015279">
    <property type="term" value="F:store-operated calcium channel activity"/>
    <property type="evidence" value="ECO:0007669"/>
    <property type="project" value="TreeGrafter"/>
</dbReference>
<dbReference type="OrthoDB" id="2373987at2759"/>
<feature type="domain" description="Ion transport" evidence="10">
    <location>
        <begin position="26"/>
        <end position="106"/>
    </location>
</feature>
<feature type="compositionally biased region" description="Polar residues" evidence="8">
    <location>
        <begin position="454"/>
        <end position="477"/>
    </location>
</feature>
<evidence type="ECO:0000313" key="12">
    <source>
        <dbReference type="Proteomes" id="UP000887013"/>
    </source>
</evidence>
<evidence type="ECO:0000256" key="6">
    <source>
        <dbReference type="ARBA" id="ARBA00023136"/>
    </source>
</evidence>
<dbReference type="AlphaFoldDB" id="A0A8X6TRK3"/>